<evidence type="ECO:0000313" key="1">
    <source>
        <dbReference type="EMBL" id="KAJ3540848.1"/>
    </source>
</evidence>
<accession>A0ACC1SIY6</accession>
<reference evidence="1" key="1">
    <citation type="submission" date="2022-08" db="EMBL/GenBank/DDBJ databases">
        <title>Genome Sequence of Fusarium decemcellulare.</title>
        <authorList>
            <person name="Buettner E."/>
        </authorList>
    </citation>
    <scope>NUCLEOTIDE SEQUENCE</scope>
    <source>
        <strain evidence="1">Babe19</strain>
    </source>
</reference>
<organism evidence="1 2">
    <name type="scientific">Fusarium decemcellulare</name>
    <dbReference type="NCBI Taxonomy" id="57161"/>
    <lineage>
        <taxon>Eukaryota</taxon>
        <taxon>Fungi</taxon>
        <taxon>Dikarya</taxon>
        <taxon>Ascomycota</taxon>
        <taxon>Pezizomycotina</taxon>
        <taxon>Sordariomycetes</taxon>
        <taxon>Hypocreomycetidae</taxon>
        <taxon>Hypocreales</taxon>
        <taxon>Nectriaceae</taxon>
        <taxon>Fusarium</taxon>
        <taxon>Fusarium decemcellulare species complex</taxon>
    </lineage>
</organism>
<sequence length="1408" mass="158496">MEDLDYEADEGSNLWGTIRSTFKHFSISDHARAHVGPIFTYHTHLHTSAAKDSTDIRFGVLPVAVSIAKFVEFTQGLFSRTHPIRLTESTLDSTTGELDVLERQLADSRAIIEDLRSETLTELGKECKELCKKVKRALADLESGQYGGSLDKALQDSQGQGWIQKLWKGLAEIQRRLSRLITIHICYHLDRHITVLDKIQREARDLGMIEPAEPRRLLEEIATVYVGADSTLQIGNLQPSLKALLSTLDHGASVSPKLRSDDFKNLSETLERLDQATALAISNHAFLKSLHFSKFDARWEEIPTAHVKTFGWVFRDDARGGNMSKPIGFTDCAGLDKTNACLRAWAGDGNRLLMPKYFFWVAGTRLQKSKVGLLRSLLFEILRALPELIPSVSDSVGGTPDDAMSDDEKWRLADLENALLYVVERCKGHNRLTTQFCFFIDGLDELEESRGQDETHIDLVGTLMAMSELPGVKLCVSSRPWDVFCQGLQDASGTLRLEDLTRDDMRNYTKAQLDTETSFRNFYTKSHEYRQFIDEVVVKANGVFLWVRLVTRDLLKQGFPHSDTVGVLHQRLDRFPKDLDEFFINTMRRIDKDSLPQAARIFWMAAEVEEPQLLMAYSLLDELPFRMDCSHHNLENMSDSEVRMRRDRMRRRLDECSRGLLEIVEDEPTMDLFFRLKVDYIHRTVRDFLKQPSTAALLPLDQRFAGLDGYGWLAPCVALVQVIRRAPFSKHQPQAIIRLLKDFFFFARQAEENQVDRNDLLKVLLAAEKAYMAAKKEFELPTDTNLALGLACQAKVFTFVKSKPARDLRSPRELKERSPLSYALEISATSRSWQIHPEIVSLLLEKGADPDRWNKNCYDNISGPPQRGRHHHQRPQFSYPSRISTIPIEHDNNVTKAYEARSPWEEFITSVYRNPSLANDMRIIQVMRSFLGHGADMCSFIQSGSTTLTVKDAIKELSTRQGVDLDLQPGSGKEAVTTALEGKRVVVIGAGVAGLAFIIGLRRQWPTDRVPPRIAIYDRRKAEQPCQTEQPDRSVLLTGPAAASGRETLQSLGLLEEALQYSVPEEADDDYFGDDPLSIDELLEESSSAGSTIVAEQAVQGHGRSRSGLPRRMRYGDLCKILVKAANQTDEIFWGVTCQNVLTRPDGKLGIWLTTEGDEDGRLDACDYVIAADGASSTIRASILSRNSPMMAENQVGGVATFPGRVPSSLNTWGTRTAKDWVNRTPFCSYYTVDENHVIWDVNSFQQIAGSDDLDNLDESKRVLELCGEHTNWMSTTDGKRQKLRTLFNNTHPRSIFSFRDGHKGVYSGSWDKNVVFIGDSNHAVGLSTGDGGSLALRDGWDLAEKFTRSEDLHGAIEVYKDASTIRASRELNFWGQGALNNGFRGVVSVSSVIRMVGNLFLMFLKGD</sequence>
<name>A0ACC1SIY6_9HYPO</name>
<keyword evidence="2" id="KW-1185">Reference proteome</keyword>
<evidence type="ECO:0000313" key="2">
    <source>
        <dbReference type="Proteomes" id="UP001148629"/>
    </source>
</evidence>
<proteinExistence type="predicted"/>
<dbReference type="Proteomes" id="UP001148629">
    <property type="component" value="Unassembled WGS sequence"/>
</dbReference>
<dbReference type="EMBL" id="JANRMS010000385">
    <property type="protein sequence ID" value="KAJ3540848.1"/>
    <property type="molecule type" value="Genomic_DNA"/>
</dbReference>
<protein>
    <submittedName>
        <fullName evidence="1">Uncharacterized protein</fullName>
    </submittedName>
</protein>
<comment type="caution">
    <text evidence="1">The sequence shown here is derived from an EMBL/GenBank/DDBJ whole genome shotgun (WGS) entry which is preliminary data.</text>
</comment>
<gene>
    <name evidence="1" type="ORF">NM208_g4874</name>
</gene>